<dbReference type="KEGG" id="csl:COCSUDRAFT_34503"/>
<dbReference type="Proteomes" id="UP000007264">
    <property type="component" value="Unassembled WGS sequence"/>
</dbReference>
<organism evidence="1 2">
    <name type="scientific">Coccomyxa subellipsoidea (strain C-169)</name>
    <name type="common">Green microalga</name>
    <dbReference type="NCBI Taxonomy" id="574566"/>
    <lineage>
        <taxon>Eukaryota</taxon>
        <taxon>Viridiplantae</taxon>
        <taxon>Chlorophyta</taxon>
        <taxon>core chlorophytes</taxon>
        <taxon>Trebouxiophyceae</taxon>
        <taxon>Trebouxiophyceae incertae sedis</taxon>
        <taxon>Coccomyxaceae</taxon>
        <taxon>Coccomyxa</taxon>
        <taxon>Coccomyxa subellipsoidea</taxon>
    </lineage>
</organism>
<name>I0YJD1_COCSC</name>
<evidence type="ECO:0000313" key="2">
    <source>
        <dbReference type="Proteomes" id="UP000007264"/>
    </source>
</evidence>
<dbReference type="GeneID" id="17036557"/>
<reference evidence="1 2" key="1">
    <citation type="journal article" date="2012" name="Genome Biol.">
        <title>The genome of the polar eukaryotic microalga coccomyxa subellipsoidea reveals traits of cold adaptation.</title>
        <authorList>
            <person name="Blanc G."/>
            <person name="Agarkova I."/>
            <person name="Grimwood J."/>
            <person name="Kuo A."/>
            <person name="Brueggeman A."/>
            <person name="Dunigan D."/>
            <person name="Gurnon J."/>
            <person name="Ladunga I."/>
            <person name="Lindquist E."/>
            <person name="Lucas S."/>
            <person name="Pangilinan J."/>
            <person name="Proschold T."/>
            <person name="Salamov A."/>
            <person name="Schmutz J."/>
            <person name="Weeks D."/>
            <person name="Yamada T."/>
            <person name="Claverie J.M."/>
            <person name="Grigoriev I."/>
            <person name="Van Etten J."/>
            <person name="Lomsadze A."/>
            <person name="Borodovsky M."/>
        </authorList>
    </citation>
    <scope>NUCLEOTIDE SEQUENCE [LARGE SCALE GENOMIC DNA]</scope>
    <source>
        <strain evidence="1 2">C-169</strain>
    </source>
</reference>
<dbReference type="EMBL" id="AGSI01000023">
    <property type="protein sequence ID" value="EIE18500.1"/>
    <property type="molecule type" value="Genomic_DNA"/>
</dbReference>
<proteinExistence type="predicted"/>
<dbReference type="RefSeq" id="XP_005643044.1">
    <property type="nucleotide sequence ID" value="XM_005642987.1"/>
</dbReference>
<gene>
    <name evidence="1" type="ORF">COCSUDRAFT_34503</name>
</gene>
<accession>I0YJD1</accession>
<keyword evidence="2" id="KW-1185">Reference proteome</keyword>
<dbReference type="AlphaFoldDB" id="I0YJD1"/>
<protein>
    <submittedName>
        <fullName evidence="1">Uncharacterized protein</fullName>
    </submittedName>
</protein>
<sequence length="107" mass="12165">MHNASGIVKQRKCTACQLFTHSKPCIHTNNILTHMLQLHSNCRRSNIAMYLSGHSRLQGCICELTRLQACAYRPRVPAADGPVYALWPSGLWVRHSYRILLLLLLLL</sequence>
<evidence type="ECO:0000313" key="1">
    <source>
        <dbReference type="EMBL" id="EIE18500.1"/>
    </source>
</evidence>
<comment type="caution">
    <text evidence="1">The sequence shown here is derived from an EMBL/GenBank/DDBJ whole genome shotgun (WGS) entry which is preliminary data.</text>
</comment>